<gene>
    <name evidence="1" type="ORF">Hamer_G014173</name>
</gene>
<organism evidence="1 2">
    <name type="scientific">Homarus americanus</name>
    <name type="common">American lobster</name>
    <dbReference type="NCBI Taxonomy" id="6706"/>
    <lineage>
        <taxon>Eukaryota</taxon>
        <taxon>Metazoa</taxon>
        <taxon>Ecdysozoa</taxon>
        <taxon>Arthropoda</taxon>
        <taxon>Crustacea</taxon>
        <taxon>Multicrustacea</taxon>
        <taxon>Malacostraca</taxon>
        <taxon>Eumalacostraca</taxon>
        <taxon>Eucarida</taxon>
        <taxon>Decapoda</taxon>
        <taxon>Pleocyemata</taxon>
        <taxon>Astacidea</taxon>
        <taxon>Nephropoidea</taxon>
        <taxon>Nephropidae</taxon>
        <taxon>Homarus</taxon>
    </lineage>
</organism>
<evidence type="ECO:0000313" key="1">
    <source>
        <dbReference type="EMBL" id="KAG7161607.1"/>
    </source>
</evidence>
<name>A0A8J5JNR5_HOMAM</name>
<dbReference type="AlphaFoldDB" id="A0A8J5JNR5"/>
<protein>
    <submittedName>
        <fullName evidence="1">Uncharacterized protein</fullName>
    </submittedName>
</protein>
<sequence>MVEAERESEVREDGVEWRCGEDVVGGEDGEGWCWWGCVVVCSWCQEVSVGVMSGCQGVSNSVRGVSGGCQGGVSGWCQLLGEESHQTLR</sequence>
<comment type="caution">
    <text evidence="1">The sequence shown here is derived from an EMBL/GenBank/DDBJ whole genome shotgun (WGS) entry which is preliminary data.</text>
</comment>
<keyword evidence="2" id="KW-1185">Reference proteome</keyword>
<accession>A0A8J5JNR5</accession>
<reference evidence="1" key="1">
    <citation type="journal article" date="2021" name="Sci. Adv.">
        <title>The American lobster genome reveals insights on longevity, neural, and immune adaptations.</title>
        <authorList>
            <person name="Polinski J.M."/>
            <person name="Zimin A.V."/>
            <person name="Clark K.F."/>
            <person name="Kohn A.B."/>
            <person name="Sadowski N."/>
            <person name="Timp W."/>
            <person name="Ptitsyn A."/>
            <person name="Khanna P."/>
            <person name="Romanova D.Y."/>
            <person name="Williams P."/>
            <person name="Greenwood S.J."/>
            <person name="Moroz L.L."/>
            <person name="Walt D.R."/>
            <person name="Bodnar A.G."/>
        </authorList>
    </citation>
    <scope>NUCLEOTIDE SEQUENCE</scope>
    <source>
        <strain evidence="1">GMGI-L3</strain>
    </source>
</reference>
<dbReference type="Proteomes" id="UP000747542">
    <property type="component" value="Unassembled WGS sequence"/>
</dbReference>
<evidence type="ECO:0000313" key="2">
    <source>
        <dbReference type="Proteomes" id="UP000747542"/>
    </source>
</evidence>
<dbReference type="EMBL" id="JAHLQT010028947">
    <property type="protein sequence ID" value="KAG7161607.1"/>
    <property type="molecule type" value="Genomic_DNA"/>
</dbReference>
<proteinExistence type="predicted"/>